<dbReference type="InterPro" id="IPR036465">
    <property type="entry name" value="vWFA_dom_sf"/>
</dbReference>
<keyword evidence="1" id="KW-0472">Membrane</keyword>
<dbReference type="SUPFAM" id="SSF53300">
    <property type="entry name" value="vWA-like"/>
    <property type="match status" value="1"/>
</dbReference>
<organism evidence="3 4">
    <name type="scientific">Rhizomicrobium electricum</name>
    <dbReference type="NCBI Taxonomy" id="480070"/>
    <lineage>
        <taxon>Bacteria</taxon>
        <taxon>Pseudomonadati</taxon>
        <taxon>Pseudomonadota</taxon>
        <taxon>Alphaproteobacteria</taxon>
        <taxon>Micropepsales</taxon>
        <taxon>Micropepsaceae</taxon>
        <taxon>Rhizomicrobium</taxon>
    </lineage>
</organism>
<dbReference type="RefSeq" id="WP_166933815.1">
    <property type="nucleotide sequence ID" value="NZ_BAAADD010000003.1"/>
</dbReference>
<keyword evidence="1" id="KW-0812">Transmembrane</keyword>
<comment type="caution">
    <text evidence="3">The sequence shown here is derived from an EMBL/GenBank/DDBJ whole genome shotgun (WGS) entry which is preliminary data.</text>
</comment>
<sequence length="436" mass="48551">MFYPTLRAILTALLGVPVALALALLLPGSWQAGLAWSGAVLLLFLLDALLAARPSRAAVALDLPEALAIGRKHALGIAVRFPGRVPAEAELLLDVDGRLVCEPRRQAIVPDGDLAETQFFLNPLRRGAGHIEQLWLRWRGPLGLAYVQRVQELAHKVAILPPIPAVKEEAARLFQRDRRGGSHLDLDIRQGSEFHALRDWQPGHNRRSIDWKQSARHRKLLAREFQAENDLHVWFALDTGRLMCDPLAGMPRIDRALQSALLMAYVGLRLGDNVGLYAFGDKPVLNSGLLTGTNAFATLQRLASDLDYSTGETNFTLGLTELGGKLKRASIVVVFTEFADTTSAELMLENVGRLLKRHTVLFVAFRDEEVEAMLHQPPDSLDDVSRTMLADAMQTDRDKVLMQLRRQGAHVVDAPYDQIGMRLIETYMKLKRQERP</sequence>
<reference evidence="4" key="1">
    <citation type="journal article" date="2019" name="Int. J. Syst. Evol. Microbiol.">
        <title>The Global Catalogue of Microorganisms (GCM) 10K type strain sequencing project: providing services to taxonomists for standard genome sequencing and annotation.</title>
        <authorList>
            <consortium name="The Broad Institute Genomics Platform"/>
            <consortium name="The Broad Institute Genome Sequencing Center for Infectious Disease"/>
            <person name="Wu L."/>
            <person name="Ma J."/>
        </authorList>
    </citation>
    <scope>NUCLEOTIDE SEQUENCE [LARGE SCALE GENOMIC DNA]</scope>
    <source>
        <strain evidence="4">JCM 15089</strain>
    </source>
</reference>
<keyword evidence="4" id="KW-1185">Reference proteome</keyword>
<feature type="transmembrane region" description="Helical" evidence="1">
    <location>
        <begin position="33"/>
        <end position="52"/>
    </location>
</feature>
<evidence type="ECO:0000256" key="1">
    <source>
        <dbReference type="SAM" id="Phobius"/>
    </source>
</evidence>
<dbReference type="Proteomes" id="UP001499951">
    <property type="component" value="Unassembled WGS sequence"/>
</dbReference>
<dbReference type="Gene3D" id="3.40.50.410">
    <property type="entry name" value="von Willebrand factor, type A domain"/>
    <property type="match status" value="1"/>
</dbReference>
<dbReference type="InterPro" id="IPR002881">
    <property type="entry name" value="DUF58"/>
</dbReference>
<protein>
    <submittedName>
        <fullName evidence="3">DUF58 domain-containing protein</fullName>
    </submittedName>
</protein>
<dbReference type="CDD" id="cd00198">
    <property type="entry name" value="vWFA"/>
    <property type="match status" value="1"/>
</dbReference>
<dbReference type="EMBL" id="BAAADD010000003">
    <property type="protein sequence ID" value="GAA0564368.1"/>
    <property type="molecule type" value="Genomic_DNA"/>
</dbReference>
<proteinExistence type="predicted"/>
<dbReference type="PANTHER" id="PTHR33608">
    <property type="entry name" value="BLL2464 PROTEIN"/>
    <property type="match status" value="1"/>
</dbReference>
<accession>A0ABP3PCR5</accession>
<feature type="domain" description="DUF58" evidence="2">
    <location>
        <begin position="197"/>
        <end position="373"/>
    </location>
</feature>
<gene>
    <name evidence="3" type="ORF">GCM10008942_10900</name>
</gene>
<dbReference type="PANTHER" id="PTHR33608:SF3">
    <property type="entry name" value="SLR2013 PROTEIN"/>
    <property type="match status" value="1"/>
</dbReference>
<evidence type="ECO:0000259" key="2">
    <source>
        <dbReference type="Pfam" id="PF01882"/>
    </source>
</evidence>
<evidence type="ECO:0000313" key="3">
    <source>
        <dbReference type="EMBL" id="GAA0564368.1"/>
    </source>
</evidence>
<evidence type="ECO:0000313" key="4">
    <source>
        <dbReference type="Proteomes" id="UP001499951"/>
    </source>
</evidence>
<name>A0ABP3PCR5_9PROT</name>
<dbReference type="Pfam" id="PF01882">
    <property type="entry name" value="DUF58"/>
    <property type="match status" value="1"/>
</dbReference>
<keyword evidence="1" id="KW-1133">Transmembrane helix</keyword>